<protein>
    <submittedName>
        <fullName evidence="2">Uncharacterized protein</fullName>
    </submittedName>
</protein>
<proteinExistence type="predicted"/>
<dbReference type="EMBL" id="JABSTU010000010">
    <property type="protein sequence ID" value="KAH8018559.1"/>
    <property type="molecule type" value="Genomic_DNA"/>
</dbReference>
<keyword evidence="3" id="KW-1185">Reference proteome</keyword>
<feature type="compositionally biased region" description="Basic and acidic residues" evidence="1">
    <location>
        <begin position="61"/>
        <end position="78"/>
    </location>
</feature>
<evidence type="ECO:0000256" key="1">
    <source>
        <dbReference type="SAM" id="MobiDB-lite"/>
    </source>
</evidence>
<evidence type="ECO:0000313" key="2">
    <source>
        <dbReference type="EMBL" id="KAH8018559.1"/>
    </source>
</evidence>
<dbReference type="Proteomes" id="UP000821866">
    <property type="component" value="Chromosome 8"/>
</dbReference>
<organism evidence="2 3">
    <name type="scientific">Rhipicephalus microplus</name>
    <name type="common">Cattle tick</name>
    <name type="synonym">Boophilus microplus</name>
    <dbReference type="NCBI Taxonomy" id="6941"/>
    <lineage>
        <taxon>Eukaryota</taxon>
        <taxon>Metazoa</taxon>
        <taxon>Ecdysozoa</taxon>
        <taxon>Arthropoda</taxon>
        <taxon>Chelicerata</taxon>
        <taxon>Arachnida</taxon>
        <taxon>Acari</taxon>
        <taxon>Parasitiformes</taxon>
        <taxon>Ixodida</taxon>
        <taxon>Ixodoidea</taxon>
        <taxon>Ixodidae</taxon>
        <taxon>Rhipicephalinae</taxon>
        <taxon>Rhipicephalus</taxon>
        <taxon>Boophilus</taxon>
    </lineage>
</organism>
<feature type="compositionally biased region" description="Basic and acidic residues" evidence="1">
    <location>
        <begin position="1"/>
        <end position="18"/>
    </location>
</feature>
<gene>
    <name evidence="2" type="ORF">HPB51_008888</name>
</gene>
<comment type="caution">
    <text evidence="2">The sequence shown here is derived from an EMBL/GenBank/DDBJ whole genome shotgun (WGS) entry which is preliminary data.</text>
</comment>
<accession>A0A9J6D938</accession>
<name>A0A9J6D938_RHIMP</name>
<feature type="region of interest" description="Disordered" evidence="1">
    <location>
        <begin position="130"/>
        <end position="196"/>
    </location>
</feature>
<reference evidence="2" key="2">
    <citation type="submission" date="2021-09" db="EMBL/GenBank/DDBJ databases">
        <authorList>
            <person name="Jia N."/>
            <person name="Wang J."/>
            <person name="Shi W."/>
            <person name="Du L."/>
            <person name="Sun Y."/>
            <person name="Zhan W."/>
            <person name="Jiang J."/>
            <person name="Wang Q."/>
            <person name="Zhang B."/>
            <person name="Ji P."/>
            <person name="Sakyi L.B."/>
            <person name="Cui X."/>
            <person name="Yuan T."/>
            <person name="Jiang B."/>
            <person name="Yang W."/>
            <person name="Lam T.T.-Y."/>
            <person name="Chang Q."/>
            <person name="Ding S."/>
            <person name="Wang X."/>
            <person name="Zhu J."/>
            <person name="Ruan X."/>
            <person name="Zhao L."/>
            <person name="Wei J."/>
            <person name="Que T."/>
            <person name="Du C."/>
            <person name="Cheng J."/>
            <person name="Dai P."/>
            <person name="Han X."/>
            <person name="Huang E."/>
            <person name="Gao Y."/>
            <person name="Liu J."/>
            <person name="Shao H."/>
            <person name="Ye R."/>
            <person name="Li L."/>
            <person name="Wei W."/>
            <person name="Wang X."/>
            <person name="Wang C."/>
            <person name="Huo Q."/>
            <person name="Li W."/>
            <person name="Guo W."/>
            <person name="Chen H."/>
            <person name="Chen S."/>
            <person name="Zhou L."/>
            <person name="Zhou L."/>
            <person name="Ni X."/>
            <person name="Tian J."/>
            <person name="Zhou Y."/>
            <person name="Sheng Y."/>
            <person name="Liu T."/>
            <person name="Pan Y."/>
            <person name="Xia L."/>
            <person name="Li J."/>
            <person name="Zhao F."/>
            <person name="Cao W."/>
        </authorList>
    </citation>
    <scope>NUCLEOTIDE SEQUENCE</scope>
    <source>
        <strain evidence="2">Rmic-2018</strain>
        <tissue evidence="2">Larvae</tissue>
    </source>
</reference>
<feature type="region of interest" description="Disordered" evidence="1">
    <location>
        <begin position="1"/>
        <end position="21"/>
    </location>
</feature>
<reference evidence="2" key="1">
    <citation type="journal article" date="2020" name="Cell">
        <title>Large-Scale Comparative Analyses of Tick Genomes Elucidate Their Genetic Diversity and Vector Capacities.</title>
        <authorList>
            <consortium name="Tick Genome and Microbiome Consortium (TIGMIC)"/>
            <person name="Jia N."/>
            <person name="Wang J."/>
            <person name="Shi W."/>
            <person name="Du L."/>
            <person name="Sun Y."/>
            <person name="Zhan W."/>
            <person name="Jiang J.F."/>
            <person name="Wang Q."/>
            <person name="Zhang B."/>
            <person name="Ji P."/>
            <person name="Bell-Sakyi L."/>
            <person name="Cui X.M."/>
            <person name="Yuan T.T."/>
            <person name="Jiang B.G."/>
            <person name="Yang W.F."/>
            <person name="Lam T.T."/>
            <person name="Chang Q.C."/>
            <person name="Ding S.J."/>
            <person name="Wang X.J."/>
            <person name="Zhu J.G."/>
            <person name="Ruan X.D."/>
            <person name="Zhao L."/>
            <person name="Wei J.T."/>
            <person name="Ye R.Z."/>
            <person name="Que T.C."/>
            <person name="Du C.H."/>
            <person name="Zhou Y.H."/>
            <person name="Cheng J.X."/>
            <person name="Dai P.F."/>
            <person name="Guo W.B."/>
            <person name="Han X.H."/>
            <person name="Huang E.J."/>
            <person name="Li L.F."/>
            <person name="Wei W."/>
            <person name="Gao Y.C."/>
            <person name="Liu J.Z."/>
            <person name="Shao H.Z."/>
            <person name="Wang X."/>
            <person name="Wang C.C."/>
            <person name="Yang T.C."/>
            <person name="Huo Q.B."/>
            <person name="Li W."/>
            <person name="Chen H.Y."/>
            <person name="Chen S.E."/>
            <person name="Zhou L.G."/>
            <person name="Ni X.B."/>
            <person name="Tian J.H."/>
            <person name="Sheng Y."/>
            <person name="Liu T."/>
            <person name="Pan Y.S."/>
            <person name="Xia L.Y."/>
            <person name="Li J."/>
            <person name="Zhao F."/>
            <person name="Cao W.C."/>
        </authorList>
    </citation>
    <scope>NUCLEOTIDE SEQUENCE</scope>
    <source>
        <strain evidence="2">Rmic-2018</strain>
    </source>
</reference>
<feature type="region of interest" description="Disordered" evidence="1">
    <location>
        <begin position="61"/>
        <end position="91"/>
    </location>
</feature>
<dbReference type="AlphaFoldDB" id="A0A9J6D938"/>
<evidence type="ECO:0000313" key="3">
    <source>
        <dbReference type="Proteomes" id="UP000821866"/>
    </source>
</evidence>
<sequence length="272" mass="29273">MAGRERGPHFKNPDEPRQKNSRVLVVDRARIVDVYRRGGDLKQLADPLGINIKIARSIAATDRETSKHDGGSKRKFGDDVPPQPGFDPATCGSAAVEYLSHKTAAAGQGENSAWPSHIGESPLSDYTTFKEKSEKTEDEEAQDAAPQLSPSHLRGPGTTKASQHHGRHVATVPTPLSCLSHSSHNHRRHSESQNPGCCGIRSRCSSGRDSPLSSLLHRRCFSENVVLTLGATSAGQPSVAAVCVNHRRNAVATNATMPECLRKLLSITEASP</sequence>